<gene>
    <name evidence="2" type="ORF">EZS28_004420</name>
</gene>
<protein>
    <submittedName>
        <fullName evidence="2">Uncharacterized protein</fullName>
    </submittedName>
</protein>
<organism evidence="2 3">
    <name type="scientific">Streblomastix strix</name>
    <dbReference type="NCBI Taxonomy" id="222440"/>
    <lineage>
        <taxon>Eukaryota</taxon>
        <taxon>Metamonada</taxon>
        <taxon>Preaxostyla</taxon>
        <taxon>Oxymonadida</taxon>
        <taxon>Streblomastigidae</taxon>
        <taxon>Streblomastix</taxon>
    </lineage>
</organism>
<evidence type="ECO:0000256" key="1">
    <source>
        <dbReference type="SAM" id="Phobius"/>
    </source>
</evidence>
<dbReference type="EMBL" id="SNRW01000630">
    <property type="protein sequence ID" value="KAA6400059.1"/>
    <property type="molecule type" value="Genomic_DNA"/>
</dbReference>
<dbReference type="Proteomes" id="UP000324800">
    <property type="component" value="Unassembled WGS sequence"/>
</dbReference>
<evidence type="ECO:0000313" key="2">
    <source>
        <dbReference type="EMBL" id="KAA6400059.1"/>
    </source>
</evidence>
<reference evidence="2 3" key="1">
    <citation type="submission" date="2019-03" db="EMBL/GenBank/DDBJ databases">
        <title>Single cell metagenomics reveals metabolic interactions within the superorganism composed of flagellate Streblomastix strix and complex community of Bacteroidetes bacteria on its surface.</title>
        <authorList>
            <person name="Treitli S.C."/>
            <person name="Kolisko M."/>
            <person name="Husnik F."/>
            <person name="Keeling P."/>
            <person name="Hampl V."/>
        </authorList>
    </citation>
    <scope>NUCLEOTIDE SEQUENCE [LARGE SCALE GENOMIC DNA]</scope>
    <source>
        <strain evidence="2">ST1C</strain>
    </source>
</reference>
<evidence type="ECO:0000313" key="3">
    <source>
        <dbReference type="Proteomes" id="UP000324800"/>
    </source>
</evidence>
<sequence length="106" mass="12233">IWGSDGKEVSRDPKSGEIIGMPLFWFQTLKQTHKVESEYVFVEGARRLIPPHMYVSLFVINVLNILIESKALQRKIGFKMNCDQEVLSVKSTQFKTTTYGSNFQLY</sequence>
<feature type="non-terminal residue" evidence="2">
    <location>
        <position position="1"/>
    </location>
</feature>
<feature type="transmembrane region" description="Helical" evidence="1">
    <location>
        <begin position="48"/>
        <end position="67"/>
    </location>
</feature>
<proteinExistence type="predicted"/>
<dbReference type="AlphaFoldDB" id="A0A5J4X0R1"/>
<keyword evidence="1" id="KW-1133">Transmembrane helix</keyword>
<accession>A0A5J4X0R1</accession>
<comment type="caution">
    <text evidence="2">The sequence shown here is derived from an EMBL/GenBank/DDBJ whole genome shotgun (WGS) entry which is preliminary data.</text>
</comment>
<keyword evidence="1" id="KW-0472">Membrane</keyword>
<keyword evidence="1" id="KW-0812">Transmembrane</keyword>
<name>A0A5J4X0R1_9EUKA</name>